<dbReference type="InterPro" id="IPR000734">
    <property type="entry name" value="TAG_lipase"/>
</dbReference>
<feature type="signal peptide" evidence="5">
    <location>
        <begin position="1"/>
        <end position="17"/>
    </location>
</feature>
<organism evidence="7 8">
    <name type="scientific">Glossina austeni</name>
    <name type="common">Savannah tsetse fly</name>
    <dbReference type="NCBI Taxonomy" id="7395"/>
    <lineage>
        <taxon>Eukaryota</taxon>
        <taxon>Metazoa</taxon>
        <taxon>Ecdysozoa</taxon>
        <taxon>Arthropoda</taxon>
        <taxon>Hexapoda</taxon>
        <taxon>Insecta</taxon>
        <taxon>Pterygota</taxon>
        <taxon>Neoptera</taxon>
        <taxon>Endopterygota</taxon>
        <taxon>Diptera</taxon>
        <taxon>Brachycera</taxon>
        <taxon>Muscomorpha</taxon>
        <taxon>Hippoboscoidea</taxon>
        <taxon>Glossinidae</taxon>
        <taxon>Glossina</taxon>
    </lineage>
</organism>
<dbReference type="GO" id="GO:0016042">
    <property type="term" value="P:lipid catabolic process"/>
    <property type="evidence" value="ECO:0007669"/>
    <property type="project" value="TreeGrafter"/>
</dbReference>
<dbReference type="PRINTS" id="PR00821">
    <property type="entry name" value="TAGLIPASE"/>
</dbReference>
<evidence type="ECO:0000259" key="6">
    <source>
        <dbReference type="Pfam" id="PF00151"/>
    </source>
</evidence>
<evidence type="ECO:0000256" key="5">
    <source>
        <dbReference type="SAM" id="SignalP"/>
    </source>
</evidence>
<evidence type="ECO:0000313" key="7">
    <source>
        <dbReference type="EnsemblMetazoa" id="GAUT030141-PA"/>
    </source>
</evidence>
<comment type="subcellular location">
    <subcellularLocation>
        <location evidence="1">Secreted</location>
    </subcellularLocation>
</comment>
<dbReference type="PANTHER" id="PTHR11610:SF177">
    <property type="entry name" value="IP13478P-RELATED"/>
    <property type="match status" value="1"/>
</dbReference>
<dbReference type="GO" id="GO:0016298">
    <property type="term" value="F:lipase activity"/>
    <property type="evidence" value="ECO:0007669"/>
    <property type="project" value="InterPro"/>
</dbReference>
<evidence type="ECO:0000256" key="3">
    <source>
        <dbReference type="ARBA" id="ARBA00022525"/>
    </source>
</evidence>
<dbReference type="SUPFAM" id="SSF53474">
    <property type="entry name" value="alpha/beta-Hydrolases"/>
    <property type="match status" value="2"/>
</dbReference>
<name>A0A1A9V9G5_GLOAU</name>
<dbReference type="GO" id="GO:0005615">
    <property type="term" value="C:extracellular space"/>
    <property type="evidence" value="ECO:0007669"/>
    <property type="project" value="TreeGrafter"/>
</dbReference>
<dbReference type="GO" id="GO:0017171">
    <property type="term" value="F:serine hydrolase activity"/>
    <property type="evidence" value="ECO:0007669"/>
    <property type="project" value="TreeGrafter"/>
</dbReference>
<evidence type="ECO:0000256" key="1">
    <source>
        <dbReference type="ARBA" id="ARBA00004613"/>
    </source>
</evidence>
<dbReference type="InterPro" id="IPR013818">
    <property type="entry name" value="Lipase"/>
</dbReference>
<dbReference type="VEuPathDB" id="VectorBase:GAUT030141"/>
<keyword evidence="8" id="KW-1185">Reference proteome</keyword>
<evidence type="ECO:0000313" key="8">
    <source>
        <dbReference type="Proteomes" id="UP000078200"/>
    </source>
</evidence>
<dbReference type="PANTHER" id="PTHR11610">
    <property type="entry name" value="LIPASE"/>
    <property type="match status" value="1"/>
</dbReference>
<feature type="domain" description="Lipase" evidence="6">
    <location>
        <begin position="38"/>
        <end position="276"/>
    </location>
</feature>
<proteinExistence type="inferred from homology"/>
<feature type="chain" id="PRO_5008399166" description="Lipase domain-containing protein" evidence="5">
    <location>
        <begin position="18"/>
        <end position="612"/>
    </location>
</feature>
<evidence type="ECO:0000256" key="4">
    <source>
        <dbReference type="RuleBase" id="RU004262"/>
    </source>
</evidence>
<sequence length="612" mass="70391">MWKILFGLFWYIISTQANPILGLFDPKCKIEYEDACPHRDVDFWLFTRDIRENPLKLNASDLHASDFAFKERNLYILLHGYTGDRDYSPNVYVRPALLDTEDAYIISVDYGRLVPYPCYMTAVENLPLVAKCLGQLINNLVAEELVENDKIHIIGFSLGAQVAGQTANYLKKKLKRITGLDPAKPLFAFASSEYKLDSSDAEFVDVIHTDVVGRGMLASLGHVDFYPNLGTIQPGCDNENPKDPGSCNHDRAPQYYAESVRNPNGFWSYSCRSWLYQMFDLCNDRKKVQRMVFEILAYGSANNREVLWCEFAPDECPQKNIEFWFYRNDSSSSPFLLNPLSLNDSVNLFRPRLPLKIILHGYNQNRDLSPNREIRPPLLYHEQVYVISLDYSVYTKRPCYYPWTVYSASIIAKCLAYFIDDLIARDYFARNDIHLIGFSFGAQVAGLTANYVKEKLNRITALDPARPGFMTTNLSEKLDPTDADFIDVIHSDPMFFSYLNPSGHADFYPNLEDFHQPGCPIWPFLRVCNHYRAPAYYAESIYSTEGFWSYNCGNWSYYLTHQCYLYDDIAMEQMGYHLALSARGSYFLNTNREPPYAQGQLIQTELNTVDGA</sequence>
<dbReference type="AlphaFoldDB" id="A0A1A9V9G5"/>
<comment type="similarity">
    <text evidence="2 4">Belongs to the AB hydrolase superfamily. Lipase family.</text>
</comment>
<dbReference type="FunFam" id="3.40.50.1820:FF:000076">
    <property type="entry name" value="phospholipase A1"/>
    <property type="match status" value="2"/>
</dbReference>
<keyword evidence="3" id="KW-0964">Secreted</keyword>
<dbReference type="InterPro" id="IPR033906">
    <property type="entry name" value="Lipase_N"/>
</dbReference>
<keyword evidence="5" id="KW-0732">Signal</keyword>
<evidence type="ECO:0000256" key="2">
    <source>
        <dbReference type="ARBA" id="ARBA00010701"/>
    </source>
</evidence>
<protein>
    <recommendedName>
        <fullName evidence="6">Lipase domain-containing protein</fullName>
    </recommendedName>
</protein>
<dbReference type="CDD" id="cd00707">
    <property type="entry name" value="Pancreat_lipase_like"/>
    <property type="match status" value="2"/>
</dbReference>
<reference evidence="7" key="1">
    <citation type="submission" date="2020-05" db="UniProtKB">
        <authorList>
            <consortium name="EnsemblMetazoa"/>
        </authorList>
    </citation>
    <scope>IDENTIFICATION</scope>
    <source>
        <strain evidence="7">TTRI</strain>
    </source>
</reference>
<accession>A0A1A9V9G5</accession>
<dbReference type="InterPro" id="IPR029058">
    <property type="entry name" value="AB_hydrolase_fold"/>
</dbReference>
<dbReference type="Pfam" id="PF00151">
    <property type="entry name" value="Lipase"/>
    <property type="match status" value="2"/>
</dbReference>
<dbReference type="EnsemblMetazoa" id="GAUT030141-RA">
    <property type="protein sequence ID" value="GAUT030141-PA"/>
    <property type="gene ID" value="GAUT030141"/>
</dbReference>
<dbReference type="Gene3D" id="3.40.50.1820">
    <property type="entry name" value="alpha/beta hydrolase"/>
    <property type="match status" value="2"/>
</dbReference>
<dbReference type="STRING" id="7395.A0A1A9V9G5"/>
<dbReference type="Proteomes" id="UP000078200">
    <property type="component" value="Unassembled WGS sequence"/>
</dbReference>
<feature type="domain" description="Lipase" evidence="6">
    <location>
        <begin position="317"/>
        <end position="596"/>
    </location>
</feature>